<comment type="similarity">
    <text evidence="2">Belongs to the GSP M family.</text>
</comment>
<organism evidence="10 11">
    <name type="scientific">Cedecea colo</name>
    <dbReference type="NCBI Taxonomy" id="2552946"/>
    <lineage>
        <taxon>Bacteria</taxon>
        <taxon>Pseudomonadati</taxon>
        <taxon>Pseudomonadota</taxon>
        <taxon>Gammaproteobacteria</taxon>
        <taxon>Enterobacterales</taxon>
        <taxon>Enterobacteriaceae</taxon>
        <taxon>Cedecea</taxon>
    </lineage>
</organism>
<gene>
    <name evidence="10" type="ORF">E2L00_01865</name>
</gene>
<proteinExistence type="inferred from homology"/>
<dbReference type="InterPro" id="IPR023229">
    <property type="entry name" value="T2SS_M_periplasmic_sf"/>
</dbReference>
<evidence type="ECO:0008006" key="12">
    <source>
        <dbReference type="Google" id="ProtNLM"/>
    </source>
</evidence>
<name>A0ABX0VH22_9ENTR</name>
<evidence type="ECO:0000256" key="7">
    <source>
        <dbReference type="ARBA" id="ARBA00022927"/>
    </source>
</evidence>
<keyword evidence="9" id="KW-0472">Membrane</keyword>
<evidence type="ECO:0000256" key="5">
    <source>
        <dbReference type="ARBA" id="ARBA00022519"/>
    </source>
</evidence>
<comment type="subcellular location">
    <subcellularLocation>
        <location evidence="1">Cell inner membrane</location>
        <topology evidence="1">Single-pass membrane protein</topology>
    </subcellularLocation>
</comment>
<evidence type="ECO:0000256" key="3">
    <source>
        <dbReference type="ARBA" id="ARBA00022448"/>
    </source>
</evidence>
<evidence type="ECO:0000256" key="6">
    <source>
        <dbReference type="ARBA" id="ARBA00022692"/>
    </source>
</evidence>
<dbReference type="Gene3D" id="3.30.1360.100">
    <property type="entry name" value="General secretion pathway protein M, EpsM"/>
    <property type="match status" value="1"/>
</dbReference>
<dbReference type="Proteomes" id="UP000697927">
    <property type="component" value="Unassembled WGS sequence"/>
</dbReference>
<evidence type="ECO:0000313" key="11">
    <source>
        <dbReference type="Proteomes" id="UP000697927"/>
    </source>
</evidence>
<evidence type="ECO:0000256" key="1">
    <source>
        <dbReference type="ARBA" id="ARBA00004377"/>
    </source>
</evidence>
<keyword evidence="7" id="KW-0653">Protein transport</keyword>
<dbReference type="SUPFAM" id="SSF103054">
    <property type="entry name" value="General secretion pathway protein M, EpsM"/>
    <property type="match status" value="1"/>
</dbReference>
<evidence type="ECO:0000256" key="9">
    <source>
        <dbReference type="ARBA" id="ARBA00023136"/>
    </source>
</evidence>
<evidence type="ECO:0000256" key="8">
    <source>
        <dbReference type="ARBA" id="ARBA00022989"/>
    </source>
</evidence>
<evidence type="ECO:0000256" key="2">
    <source>
        <dbReference type="ARBA" id="ARBA00010637"/>
    </source>
</evidence>
<dbReference type="EMBL" id="SOYS01000001">
    <property type="protein sequence ID" value="NIY46298.1"/>
    <property type="molecule type" value="Genomic_DNA"/>
</dbReference>
<keyword evidence="4" id="KW-1003">Cell membrane</keyword>
<dbReference type="RefSeq" id="WP_167606183.1">
    <property type="nucleotide sequence ID" value="NZ_SOYS01000001.1"/>
</dbReference>
<dbReference type="InterPro" id="IPR007690">
    <property type="entry name" value="T2SS_GspM"/>
</dbReference>
<keyword evidence="8" id="KW-1133">Transmembrane helix</keyword>
<keyword evidence="6" id="KW-0812">Transmembrane</keyword>
<comment type="caution">
    <text evidence="10">The sequence shown here is derived from an EMBL/GenBank/DDBJ whole genome shotgun (WGS) entry which is preliminary data.</text>
</comment>
<reference evidence="10 11" key="1">
    <citation type="journal article" date="2020" name="Microorganisms">
        <title>Polyphasic Characterisation of Cedecea colo sp. nov., a New Enteric Bacterium Isolated from the Koala Hindgut.</title>
        <authorList>
            <person name="Boath J.M."/>
            <person name="Dakhal S."/>
            <person name="Van T.T.H."/>
            <person name="Moore R.J."/>
            <person name="Dekiwadia C."/>
            <person name="Macreadie I.G."/>
        </authorList>
    </citation>
    <scope>NUCLEOTIDE SEQUENCE [LARGE SCALE GENOMIC DNA]</scope>
    <source>
        <strain evidence="10 11">ZA</strain>
    </source>
</reference>
<keyword evidence="3" id="KW-0813">Transport</keyword>
<evidence type="ECO:0000256" key="4">
    <source>
        <dbReference type="ARBA" id="ARBA00022475"/>
    </source>
</evidence>
<evidence type="ECO:0000313" key="10">
    <source>
        <dbReference type="EMBL" id="NIY46298.1"/>
    </source>
</evidence>
<sequence length="150" mass="16933">MKMLSAAWQQRSLRERRLLLVLLGILLAVGLWQGAWLPLQQAIADRQQRLQQLRLQWQQLQHLTPQPQGVHDLRQLLNSTAKEYAIGLQSVTEQAGQAQVRVAVADGTNLLNWLEKLESRYAVRVMELGLQASSPADGRVQIVSLIVGRQ</sequence>
<keyword evidence="5" id="KW-0997">Cell inner membrane</keyword>
<protein>
    <recommendedName>
        <fullName evidence="12">Type II secretion system protein M</fullName>
    </recommendedName>
</protein>
<dbReference type="Pfam" id="PF04612">
    <property type="entry name" value="T2SSM"/>
    <property type="match status" value="1"/>
</dbReference>
<keyword evidence="11" id="KW-1185">Reference proteome</keyword>
<accession>A0ABX0VH22</accession>